<dbReference type="Pfam" id="PF00933">
    <property type="entry name" value="Glyco_hydro_3"/>
    <property type="match status" value="1"/>
</dbReference>
<dbReference type="InterPro" id="IPR036881">
    <property type="entry name" value="Glyco_hydro_3_C_sf"/>
</dbReference>
<organism evidence="9 10">
    <name type="scientific">Candidatus Pullichristensenella stercorigallinarum</name>
    <dbReference type="NCBI Taxonomy" id="2840909"/>
    <lineage>
        <taxon>Bacteria</taxon>
        <taxon>Bacillati</taxon>
        <taxon>Bacillota</taxon>
        <taxon>Clostridia</taxon>
        <taxon>Candidatus Pullichristensenella</taxon>
    </lineage>
</organism>
<dbReference type="AlphaFoldDB" id="A0A9D1CXT1"/>
<evidence type="ECO:0000256" key="2">
    <source>
        <dbReference type="ARBA" id="ARBA00005336"/>
    </source>
</evidence>
<dbReference type="Gene3D" id="3.40.50.1700">
    <property type="entry name" value="Glycoside hydrolase family 3 C-terminal domain"/>
    <property type="match status" value="1"/>
</dbReference>
<reference evidence="9" key="1">
    <citation type="submission" date="2020-10" db="EMBL/GenBank/DDBJ databases">
        <authorList>
            <person name="Gilroy R."/>
        </authorList>
    </citation>
    <scope>NUCLEOTIDE SEQUENCE</scope>
    <source>
        <strain evidence="9">ChiSjej6B24-2974</strain>
    </source>
</reference>
<dbReference type="PANTHER" id="PTHR30620:SF16">
    <property type="entry name" value="LYSOSOMAL BETA GLUCOSIDASE"/>
    <property type="match status" value="1"/>
</dbReference>
<comment type="caution">
    <text evidence="9">The sequence shown here is derived from an EMBL/GenBank/DDBJ whole genome shotgun (WGS) entry which is preliminary data.</text>
</comment>
<evidence type="ECO:0000256" key="7">
    <source>
        <dbReference type="SAM" id="SignalP"/>
    </source>
</evidence>
<evidence type="ECO:0000313" key="10">
    <source>
        <dbReference type="Proteomes" id="UP000824260"/>
    </source>
</evidence>
<keyword evidence="5 9" id="KW-0378">Hydrolase</keyword>
<dbReference type="Gene3D" id="3.20.20.300">
    <property type="entry name" value="Glycoside hydrolase, family 3, N-terminal domain"/>
    <property type="match status" value="1"/>
</dbReference>
<dbReference type="InterPro" id="IPR036962">
    <property type="entry name" value="Glyco_hydro_3_N_sf"/>
</dbReference>
<proteinExistence type="inferred from homology"/>
<accession>A0A9D1CXT1</accession>
<name>A0A9D1CXT1_9FIRM</name>
<dbReference type="GO" id="GO:0009251">
    <property type="term" value="P:glucan catabolic process"/>
    <property type="evidence" value="ECO:0007669"/>
    <property type="project" value="TreeGrafter"/>
</dbReference>
<dbReference type="SUPFAM" id="SSF51445">
    <property type="entry name" value="(Trans)glycosidases"/>
    <property type="match status" value="1"/>
</dbReference>
<evidence type="ECO:0000256" key="4">
    <source>
        <dbReference type="ARBA" id="ARBA00022729"/>
    </source>
</evidence>
<dbReference type="EC" id="3.2.1.21" evidence="3"/>
<dbReference type="EMBL" id="DVFZ01000069">
    <property type="protein sequence ID" value="HIQ82820.1"/>
    <property type="molecule type" value="Genomic_DNA"/>
</dbReference>
<protein>
    <recommendedName>
        <fullName evidence="3">beta-glucosidase</fullName>
        <ecNumber evidence="3">3.2.1.21</ecNumber>
    </recommendedName>
</protein>
<feature type="chain" id="PRO_5038671735" description="beta-glucosidase" evidence="7">
    <location>
        <begin position="22"/>
        <end position="790"/>
    </location>
</feature>
<dbReference type="SUPFAM" id="SSF52279">
    <property type="entry name" value="Beta-D-glucan exohydrolase, C-terminal domain"/>
    <property type="match status" value="1"/>
</dbReference>
<feature type="domain" description="Glycoside hydrolase family 3 N-terminal" evidence="8">
    <location>
        <begin position="139"/>
        <end position="419"/>
    </location>
</feature>
<evidence type="ECO:0000256" key="5">
    <source>
        <dbReference type="ARBA" id="ARBA00022801"/>
    </source>
</evidence>
<dbReference type="GO" id="GO:0008422">
    <property type="term" value="F:beta-glucosidase activity"/>
    <property type="evidence" value="ECO:0007669"/>
    <property type="project" value="UniProtKB-EC"/>
</dbReference>
<sequence>MKKLSLLLALVMLFASLGASALAEEAAATEGPTEAELLAQELEFALIEADGEQPRLTYLEGTTQILEVDGLKFKDMNDNGELDVYEDWRQETDARVADLISQMTPEEEVGLLFCVSANLDTARSLIPDFKNNCMLFNLNGTPIEVTNTLNNLQATAEAERLSIPMTFTSDREYNSWGGYIDKAHDAFGNANDPELAYDLAFFYGQAMDAIGIHVTFEPYANEIGAQYGENPELIAAVVHNEIKGLQDGGLSSCTKHWIGRGGDSSFGNARSVAQNFDNWMVGWEAALSGGSDWVMTNCGGTGITNTCDVKWDPVTMGYLRDTLGFDGVVVTDWWALGMGGKISGVTPDGIELSEQSEAWLYNEALRLGTDIFGGGNIFHGTEVLDNNYMALWPDIIIEGLETGEVDKANVDQAATRILRYKFNKGLFEDPYNVIDEMLQVVASPEWIANPTPITTNEELRAARPAHEVEMTERLQAESAVLLKNDNDLLPLQNGINVYVQATSEDTAEHYKQYIAEYATVVETMEEADVVIGDFTAADEVMEYFVEDAQAAGKPMVISLNRVDANAFALENADALLYLSYSQQPDHGSGTEGFMYTTEPWIYAQLLFGDRQPGGIITKEIARDSYSDAAQWKDLAGDQGASPYVRLMVQATMEDNEMHASPSNWGDPLVTYQYGMSYGLQPEFEYNCLILPQAFEEVEEQNRWGQMVTNVVATNQATAGEPFTVYALLRNNGGDGMTIAQALANGEVVAEKIMTVEGGSWRVLQMDITLETAGEYTIQVGDQVGTITVVE</sequence>
<keyword evidence="6" id="KW-0326">Glycosidase</keyword>
<dbReference type="InterPro" id="IPR017853">
    <property type="entry name" value="GH"/>
</dbReference>
<comment type="catalytic activity">
    <reaction evidence="1">
        <text>Hydrolysis of terminal, non-reducing beta-D-glucosyl residues with release of beta-D-glucose.</text>
        <dbReference type="EC" id="3.2.1.21"/>
    </reaction>
</comment>
<dbReference type="PANTHER" id="PTHR30620">
    <property type="entry name" value="PERIPLASMIC BETA-GLUCOSIDASE-RELATED"/>
    <property type="match status" value="1"/>
</dbReference>
<dbReference type="Proteomes" id="UP000824260">
    <property type="component" value="Unassembled WGS sequence"/>
</dbReference>
<comment type="similarity">
    <text evidence="2">Belongs to the glycosyl hydrolase 3 family.</text>
</comment>
<keyword evidence="4 7" id="KW-0732">Signal</keyword>
<evidence type="ECO:0000313" key="9">
    <source>
        <dbReference type="EMBL" id="HIQ82820.1"/>
    </source>
</evidence>
<evidence type="ECO:0000256" key="6">
    <source>
        <dbReference type="ARBA" id="ARBA00023295"/>
    </source>
</evidence>
<gene>
    <name evidence="9" type="ORF">IAA52_06925</name>
</gene>
<evidence type="ECO:0000256" key="3">
    <source>
        <dbReference type="ARBA" id="ARBA00012744"/>
    </source>
</evidence>
<dbReference type="InterPro" id="IPR051915">
    <property type="entry name" value="Cellulose_Degrad_GH3"/>
</dbReference>
<dbReference type="InterPro" id="IPR001764">
    <property type="entry name" value="Glyco_hydro_3_N"/>
</dbReference>
<feature type="signal peptide" evidence="7">
    <location>
        <begin position="1"/>
        <end position="21"/>
    </location>
</feature>
<evidence type="ECO:0000256" key="1">
    <source>
        <dbReference type="ARBA" id="ARBA00000448"/>
    </source>
</evidence>
<reference evidence="9" key="2">
    <citation type="journal article" date="2021" name="PeerJ">
        <title>Extensive microbial diversity within the chicken gut microbiome revealed by metagenomics and culture.</title>
        <authorList>
            <person name="Gilroy R."/>
            <person name="Ravi A."/>
            <person name="Getino M."/>
            <person name="Pursley I."/>
            <person name="Horton D.L."/>
            <person name="Alikhan N.F."/>
            <person name="Baker D."/>
            <person name="Gharbi K."/>
            <person name="Hall N."/>
            <person name="Watson M."/>
            <person name="Adriaenssens E.M."/>
            <person name="Foster-Nyarko E."/>
            <person name="Jarju S."/>
            <person name="Secka A."/>
            <person name="Antonio M."/>
            <person name="Oren A."/>
            <person name="Chaudhuri R.R."/>
            <person name="La Ragione R."/>
            <person name="Hildebrand F."/>
            <person name="Pallen M.J."/>
        </authorList>
    </citation>
    <scope>NUCLEOTIDE SEQUENCE</scope>
    <source>
        <strain evidence="9">ChiSjej6B24-2974</strain>
    </source>
</reference>
<evidence type="ECO:0000259" key="8">
    <source>
        <dbReference type="Pfam" id="PF00933"/>
    </source>
</evidence>